<dbReference type="InterPro" id="IPR036047">
    <property type="entry name" value="F-box-like_dom_sf"/>
</dbReference>
<dbReference type="PANTHER" id="PTHR38926:SF72">
    <property type="entry name" value="IM:7136021-RELATED"/>
    <property type="match status" value="1"/>
</dbReference>
<evidence type="ECO:0000259" key="1">
    <source>
        <dbReference type="Pfam" id="PF12937"/>
    </source>
</evidence>
<sequence length="534" mass="60575">MASLWSLRPLISPPAPRSSVEDRALDRSEIQENISHHEDIIRDLDIEIAGLLKDVRELQLRKLTHHQAVSKYLGLITLARKLPQELLALIFEQCIQDGYTRTPLYVSHVCSEWREAAKAPTLWRYIYVSANEHNPYARTLFWLSRAREVPLRITVDVGLDVARVTSSLDILLDRASQWETFTVAAVTVPQGNQILDMCGRPREFPQLRTVSLSVEQETTVIEPMGVGSEDFYPMQVAFKAAPHFRTLHVARPFLPEPGVLPAHISTLTLSLSSQPTITYSLSALASALADLTNLRELSLLLTAGAEHAFVLRVHEQPQLVVLPDLQTLTLVGNESMFNLLEFLQAPLLRRLHVRSCVEPSGEPNLSLAHYMERFLGSCAPPIEMLELHDIDLPSSSFSFCFSNLPHLRHLRLHESDISDHMIGRLMNNPRLSTLELRWCGQVSGKALLDLVERKKRTDGHTPIGELVMINCSYVEDDDIVALAEHTVCRLVISDENDYCRSFGCCQNERYRRRLQLRRLAAHGLNQTHWKRLII</sequence>
<dbReference type="InterPro" id="IPR032675">
    <property type="entry name" value="LRR_dom_sf"/>
</dbReference>
<dbReference type="Pfam" id="PF12937">
    <property type="entry name" value="F-box-like"/>
    <property type="match status" value="1"/>
</dbReference>
<dbReference type="PANTHER" id="PTHR38926">
    <property type="entry name" value="F-BOX DOMAIN CONTAINING PROTEIN, EXPRESSED"/>
    <property type="match status" value="1"/>
</dbReference>
<dbReference type="KEGG" id="scm:SCHCO_02687832"/>
<dbReference type="VEuPathDB" id="FungiDB:SCHCODRAFT_02687832"/>
<reference evidence="2 3" key="1">
    <citation type="journal article" date="2010" name="Nat. Biotechnol.">
        <title>Genome sequence of the model mushroom Schizophyllum commune.</title>
        <authorList>
            <person name="Ohm R.A."/>
            <person name="de Jong J.F."/>
            <person name="Lugones L.G."/>
            <person name="Aerts A."/>
            <person name="Kothe E."/>
            <person name="Stajich J.E."/>
            <person name="de Vries R.P."/>
            <person name="Record E."/>
            <person name="Levasseur A."/>
            <person name="Baker S.E."/>
            <person name="Bartholomew K.A."/>
            <person name="Coutinho P.M."/>
            <person name="Erdmann S."/>
            <person name="Fowler T.J."/>
            <person name="Gathman A.C."/>
            <person name="Lombard V."/>
            <person name="Henrissat B."/>
            <person name="Knabe N."/>
            <person name="Kuees U."/>
            <person name="Lilly W.W."/>
            <person name="Lindquist E."/>
            <person name="Lucas S."/>
            <person name="Magnuson J.K."/>
            <person name="Piumi F."/>
            <person name="Raudaskoski M."/>
            <person name="Salamov A."/>
            <person name="Schmutz J."/>
            <person name="Schwarze F.W.M.R."/>
            <person name="vanKuyk P.A."/>
            <person name="Horton J.S."/>
            <person name="Grigoriev I.V."/>
            <person name="Woesten H.A.B."/>
        </authorList>
    </citation>
    <scope>NUCLEOTIDE SEQUENCE [LARGE SCALE GENOMIC DNA]</scope>
    <source>
        <strain evidence="3">H4-8 / FGSC 9210</strain>
    </source>
</reference>
<name>D8PRG0_SCHCM</name>
<proteinExistence type="predicted"/>
<dbReference type="eggNOG" id="ENOG502SJPZ">
    <property type="taxonomic scope" value="Eukaryota"/>
</dbReference>
<dbReference type="AlphaFoldDB" id="D8PRG0"/>
<dbReference type="OMA" id="HCVADGW"/>
<evidence type="ECO:0000313" key="3">
    <source>
        <dbReference type="Proteomes" id="UP000007431"/>
    </source>
</evidence>
<feature type="domain" description="F-box" evidence="1">
    <location>
        <begin position="81"/>
        <end position="128"/>
    </location>
</feature>
<organism evidence="3">
    <name type="scientific">Schizophyllum commune (strain H4-8 / FGSC 9210)</name>
    <name type="common">Split gill fungus</name>
    <dbReference type="NCBI Taxonomy" id="578458"/>
    <lineage>
        <taxon>Eukaryota</taxon>
        <taxon>Fungi</taxon>
        <taxon>Dikarya</taxon>
        <taxon>Basidiomycota</taxon>
        <taxon>Agaricomycotina</taxon>
        <taxon>Agaricomycetes</taxon>
        <taxon>Agaricomycetidae</taxon>
        <taxon>Agaricales</taxon>
        <taxon>Schizophyllaceae</taxon>
        <taxon>Schizophyllum</taxon>
    </lineage>
</organism>
<dbReference type="OrthoDB" id="3063971at2759"/>
<dbReference type="InParanoid" id="D8PRG0"/>
<protein>
    <recommendedName>
        <fullName evidence="1">F-box domain-containing protein</fullName>
    </recommendedName>
</protein>
<keyword evidence="3" id="KW-1185">Reference proteome</keyword>
<evidence type="ECO:0000313" key="2">
    <source>
        <dbReference type="EMBL" id="EFJ01782.1"/>
    </source>
</evidence>
<accession>D8PRG0</accession>
<dbReference type="Gene3D" id="3.80.10.10">
    <property type="entry name" value="Ribonuclease Inhibitor"/>
    <property type="match status" value="1"/>
</dbReference>
<dbReference type="HOGENOM" id="CLU_525909_0_0_1"/>
<dbReference type="SUPFAM" id="SSF52047">
    <property type="entry name" value="RNI-like"/>
    <property type="match status" value="1"/>
</dbReference>
<dbReference type="InterPro" id="IPR001810">
    <property type="entry name" value="F-box_dom"/>
</dbReference>
<dbReference type="RefSeq" id="XP_003036684.1">
    <property type="nucleotide sequence ID" value="XM_003036638.1"/>
</dbReference>
<dbReference type="Proteomes" id="UP000007431">
    <property type="component" value="Unassembled WGS sequence"/>
</dbReference>
<dbReference type="Gene3D" id="1.20.1280.50">
    <property type="match status" value="1"/>
</dbReference>
<dbReference type="GeneID" id="9597802"/>
<dbReference type="EMBL" id="GL377302">
    <property type="protein sequence ID" value="EFJ01782.1"/>
    <property type="molecule type" value="Genomic_DNA"/>
</dbReference>
<dbReference type="SUPFAM" id="SSF81383">
    <property type="entry name" value="F-box domain"/>
    <property type="match status" value="1"/>
</dbReference>
<gene>
    <name evidence="2" type="ORF">SCHCODRAFT_230689</name>
</gene>